<accession>A0A8J5NTQ9</accession>
<name>A0A8J5NTQ9_FUSOX</name>
<evidence type="ECO:0000313" key="1">
    <source>
        <dbReference type="EMBL" id="KAG7409063.1"/>
    </source>
</evidence>
<organism evidence="1 2">
    <name type="scientific">Fusarium oxysporum f. sp. rapae</name>
    <dbReference type="NCBI Taxonomy" id="485398"/>
    <lineage>
        <taxon>Eukaryota</taxon>
        <taxon>Fungi</taxon>
        <taxon>Dikarya</taxon>
        <taxon>Ascomycota</taxon>
        <taxon>Pezizomycotina</taxon>
        <taxon>Sordariomycetes</taxon>
        <taxon>Hypocreomycetidae</taxon>
        <taxon>Hypocreales</taxon>
        <taxon>Nectriaceae</taxon>
        <taxon>Fusarium</taxon>
        <taxon>Fusarium oxysporum species complex</taxon>
    </lineage>
</organism>
<evidence type="ECO:0000313" key="2">
    <source>
        <dbReference type="Proteomes" id="UP000694050"/>
    </source>
</evidence>
<dbReference type="EMBL" id="JAELUQ010000008">
    <property type="protein sequence ID" value="KAG7409063.1"/>
    <property type="molecule type" value="Genomic_DNA"/>
</dbReference>
<sequence>MRVHCSPSDNNDDYPAAPCATCVSWWKTYAATKKAPSIPPTSLSTPFLAKCILDAYALRGVVHVVNMDQYTELEGDDDPSTVPWVADDDDDDRELCDYEVVAVDGKRYSSLSKDQVPDKNPRTGGVIDDKVAIHCLKTVETHRFTVLAWRPKMYRDESMPFMDREAITAGGG</sequence>
<reference evidence="1" key="1">
    <citation type="submission" date="2021-04" db="EMBL/GenBank/DDBJ databases">
        <title>First draft genome resource for Brassicaceae pathogens Fusarium oxysporum f. sp. raphani and Fusarium oxysporum f. sp. rapae.</title>
        <authorList>
            <person name="Asai S."/>
        </authorList>
    </citation>
    <scope>NUCLEOTIDE SEQUENCE</scope>
    <source>
        <strain evidence="1">Tf1208</strain>
    </source>
</reference>
<proteinExistence type="predicted"/>
<comment type="caution">
    <text evidence="1">The sequence shown here is derived from an EMBL/GenBank/DDBJ whole genome shotgun (WGS) entry which is preliminary data.</text>
</comment>
<dbReference type="Proteomes" id="UP000694050">
    <property type="component" value="Unassembled WGS sequence"/>
</dbReference>
<dbReference type="AlphaFoldDB" id="A0A8J5NTQ9"/>
<protein>
    <submittedName>
        <fullName evidence="1">Uncharacterized protein</fullName>
    </submittedName>
</protein>
<gene>
    <name evidence="1" type="ORF">Forpe1208_v010994</name>
</gene>